<proteinExistence type="predicted"/>
<dbReference type="RefSeq" id="WP_091099590.1">
    <property type="nucleotide sequence ID" value="NZ_FNXE01000026.1"/>
</dbReference>
<accession>A0A1H6LGT6</accession>
<protein>
    <recommendedName>
        <fullName evidence="3">Porin</fullName>
    </recommendedName>
</protein>
<reference evidence="1 2" key="1">
    <citation type="submission" date="2016-10" db="EMBL/GenBank/DDBJ databases">
        <authorList>
            <person name="de Groot N.N."/>
        </authorList>
    </citation>
    <scope>NUCLEOTIDE SEQUENCE [LARGE SCALE GENOMIC DNA]</scope>
    <source>
        <strain evidence="1 2">CGMCC 1.10825</strain>
    </source>
</reference>
<evidence type="ECO:0000313" key="2">
    <source>
        <dbReference type="Proteomes" id="UP000199634"/>
    </source>
</evidence>
<dbReference type="Proteomes" id="UP000199634">
    <property type="component" value="Unassembled WGS sequence"/>
</dbReference>
<dbReference type="OrthoDB" id="9771991at2"/>
<keyword evidence="2" id="KW-1185">Reference proteome</keyword>
<dbReference type="AlphaFoldDB" id="A0A1H6LGT6"/>
<evidence type="ECO:0008006" key="3">
    <source>
        <dbReference type="Google" id="ProtNLM"/>
    </source>
</evidence>
<evidence type="ECO:0000313" key="1">
    <source>
        <dbReference type="EMBL" id="SEH87741.1"/>
    </source>
</evidence>
<gene>
    <name evidence="1" type="ORF">SAMN02927937_01897</name>
</gene>
<dbReference type="EMBL" id="FNXE01000026">
    <property type="protein sequence ID" value="SEH87741.1"/>
    <property type="molecule type" value="Genomic_DNA"/>
</dbReference>
<name>A0A1H6LGT6_9FLAO</name>
<sequence length="469" mass="52340">MKNIFFTLFCCCFCNGIIWSQDHVEKNEPKQEPLFKNSLGEMKIKFDETGDKFLKFGVSSQVWFRSIENNPGTAVNGVPQDHTIDAGVRRVRITMQSQLSKGYSVFFQFGINNQSFISGGGSGTGANGQGKKPGMFFMDAYNELAIVPQTNFYTNETNKYNLYIGAGLHSWNGISRLSNASTTKLLTADLPVFNFPNIEISDQFSRQFGIFLRGNLDRINYRFSVNKPFATDRKPEVGEVPVENNGSGKLSYAGYAMYQFLDKESTTTSFLPGTYLGSKSIFNIGAGFYTNKEALLSQPEEGVFKTHDQLNLGIDAFVEVPIGAKEKEMSLSVYSVYYYNDFGKNNLRTNGIMNPGTADTNYTEPVAAEGFGNAKYLTGTGSIWYTQAGFVLPNFSKTVKLQPFAAYHYKDLDGLNQAAHFYDIGANLFVFSQNAKIAAQYSSRPLYDQTTKKVFDRKGEFILSFQVAL</sequence>
<organism evidence="1 2">
    <name type="scientific">Paenimyroides marinum</name>
    <dbReference type="NCBI Taxonomy" id="1159016"/>
    <lineage>
        <taxon>Bacteria</taxon>
        <taxon>Pseudomonadati</taxon>
        <taxon>Bacteroidota</taxon>
        <taxon>Flavobacteriia</taxon>
        <taxon>Flavobacteriales</taxon>
        <taxon>Flavobacteriaceae</taxon>
        <taxon>Paenimyroides</taxon>
    </lineage>
</organism>
<dbReference type="STRING" id="1159016.SAMN02927937_01897"/>